<dbReference type="Proteomes" id="UP000785679">
    <property type="component" value="Unassembled WGS sequence"/>
</dbReference>
<feature type="region of interest" description="Disordered" evidence="1">
    <location>
        <begin position="1"/>
        <end position="187"/>
    </location>
</feature>
<keyword evidence="3" id="KW-1185">Reference proteome</keyword>
<feature type="compositionally biased region" description="Basic and acidic residues" evidence="1">
    <location>
        <begin position="53"/>
        <end position="63"/>
    </location>
</feature>
<evidence type="ECO:0000313" key="3">
    <source>
        <dbReference type="Proteomes" id="UP000785679"/>
    </source>
</evidence>
<feature type="compositionally biased region" description="Acidic residues" evidence="1">
    <location>
        <begin position="116"/>
        <end position="128"/>
    </location>
</feature>
<proteinExistence type="predicted"/>
<feature type="compositionally biased region" description="Low complexity" evidence="1">
    <location>
        <begin position="17"/>
        <end position="26"/>
    </location>
</feature>
<organism evidence="2 3">
    <name type="scientific">Halteria grandinella</name>
    <dbReference type="NCBI Taxonomy" id="5974"/>
    <lineage>
        <taxon>Eukaryota</taxon>
        <taxon>Sar</taxon>
        <taxon>Alveolata</taxon>
        <taxon>Ciliophora</taxon>
        <taxon>Intramacronucleata</taxon>
        <taxon>Spirotrichea</taxon>
        <taxon>Stichotrichia</taxon>
        <taxon>Sporadotrichida</taxon>
        <taxon>Halteriidae</taxon>
        <taxon>Halteria</taxon>
    </lineage>
</organism>
<dbReference type="AlphaFoldDB" id="A0A8J8NHL2"/>
<evidence type="ECO:0000256" key="1">
    <source>
        <dbReference type="SAM" id="MobiDB-lite"/>
    </source>
</evidence>
<protein>
    <submittedName>
        <fullName evidence="2">Uncharacterized protein</fullName>
    </submittedName>
</protein>
<dbReference type="OrthoDB" id="10539384at2759"/>
<feature type="compositionally biased region" description="Polar residues" evidence="1">
    <location>
        <begin position="7"/>
        <end position="16"/>
    </location>
</feature>
<reference evidence="2" key="1">
    <citation type="submission" date="2019-06" db="EMBL/GenBank/DDBJ databases">
        <authorList>
            <person name="Zheng W."/>
        </authorList>
    </citation>
    <scope>NUCLEOTIDE SEQUENCE</scope>
    <source>
        <strain evidence="2">QDHG01</strain>
    </source>
</reference>
<evidence type="ECO:0000313" key="2">
    <source>
        <dbReference type="EMBL" id="TNV74625.1"/>
    </source>
</evidence>
<sequence>MSAYRPPSTQARPGSVTSKKSAASSTIPAHMVPRKRARKDSDSSSSDQDDGDYEKYVLTESEGRTSSLMYGAVRDDQSAQLRVKKRRSGPRIKVTTEEPDEERGGAAQRKRRVIEESSDGGEEEEVQKDDDHTSSEHDDDQDQSDQKESDTEKEEESEEERMAVETTSSQIQGKPISRNFTQEEESKSPIIPLLRTPTQYQGSGSKKFNFSAYITQMVHEELIDQGKVLSTQEVSIFKKKPFLNIDQLQTRGTPHLLMNKTSDKFTRRDVQFYDLYVKKENGDELIRLKDAQFPLEICANQYYQHLEVEDFNQLFWNQRLIQEKFGQSLKVTLSIEGEKVTRHVVEHVDKRAENGEDGNESVQVDAELVDINNQLKQFQREFGKTSIEIAELFCKVSGRLNKMRDYLENKPNVVEWNYLEDLALTKPEDSAEFQLLLQTKGMEEIKLRREFLQATPVIGEDDDEEQPGEQMKSE</sequence>
<name>A0A8J8NHL2_HALGN</name>
<dbReference type="EMBL" id="RRYP01016767">
    <property type="protein sequence ID" value="TNV74625.1"/>
    <property type="molecule type" value="Genomic_DNA"/>
</dbReference>
<accession>A0A8J8NHL2</accession>
<comment type="caution">
    <text evidence="2">The sequence shown here is derived from an EMBL/GenBank/DDBJ whole genome shotgun (WGS) entry which is preliminary data.</text>
</comment>
<gene>
    <name evidence="2" type="ORF">FGO68_gene7190</name>
</gene>